<organism evidence="1 2">
    <name type="scientific">Shewanella psychrophila</name>
    <dbReference type="NCBI Taxonomy" id="225848"/>
    <lineage>
        <taxon>Bacteria</taxon>
        <taxon>Pseudomonadati</taxon>
        <taxon>Pseudomonadota</taxon>
        <taxon>Gammaproteobacteria</taxon>
        <taxon>Alteromonadales</taxon>
        <taxon>Shewanellaceae</taxon>
        <taxon>Shewanella</taxon>
    </lineage>
</organism>
<dbReference type="RefSeq" id="WP_077752499.1">
    <property type="nucleotide sequence ID" value="NZ_CP014782.1"/>
</dbReference>
<gene>
    <name evidence="1" type="ORF">Sps_02157</name>
</gene>
<dbReference type="EMBL" id="CP014782">
    <property type="protein sequence ID" value="AQS37315.1"/>
    <property type="molecule type" value="Genomic_DNA"/>
</dbReference>
<proteinExistence type="predicted"/>
<accession>A0A1S6HP67</accession>
<keyword evidence="2" id="KW-1185">Reference proteome</keyword>
<evidence type="ECO:0000313" key="1">
    <source>
        <dbReference type="EMBL" id="AQS37315.1"/>
    </source>
</evidence>
<dbReference type="Proteomes" id="UP000189545">
    <property type="component" value="Chromosome"/>
</dbReference>
<name>A0A1S6HP67_9GAMM</name>
<dbReference type="KEGG" id="spsw:Sps_02157"/>
<dbReference type="AlphaFoldDB" id="A0A1S6HP67"/>
<protein>
    <submittedName>
        <fullName evidence="1">Uncharacterized protein</fullName>
    </submittedName>
</protein>
<sequence>MNKFFIFAVYGLAGGFSANIYATSIANDIELIFPPKGIVIEQGVEGDPLYKSVGVDVKIQDGEAVYTLNASFDLGETWRVFGEYDSNEFWEVGVGKSFYTSLMFTEVTAKANSAGYSAGVFAGIPVSETVILMADTNYNWYTDEFRLGFELGDDYQGELGFTPSDTIDIMLGVSWSAHQRLNVSYSYNHVYDTRGGNSWVTLPELGIHKQCFLDINCNKGNFNYHDITFTTQVWKFSPYFTYTYFSDRENFYEFGLSFKW</sequence>
<reference evidence="1 2" key="1">
    <citation type="submission" date="2016-03" db="EMBL/GenBank/DDBJ databases">
        <title>Complete genome sequence of Shewanella psychrophila WP2, a deep sea bacterium isolated from west Pacific sediment.</title>
        <authorList>
            <person name="Xu G."/>
            <person name="Jian H."/>
        </authorList>
    </citation>
    <scope>NUCLEOTIDE SEQUENCE [LARGE SCALE GENOMIC DNA]</scope>
    <source>
        <strain evidence="1 2">WP2</strain>
    </source>
</reference>
<dbReference type="OrthoDB" id="5858104at2"/>
<evidence type="ECO:0000313" key="2">
    <source>
        <dbReference type="Proteomes" id="UP000189545"/>
    </source>
</evidence>